<dbReference type="PANTHER" id="PTHR34360:SF2">
    <property type="entry name" value="MYOSIN HEAVY CHAIN-LIKE PROTEIN"/>
    <property type="match status" value="1"/>
</dbReference>
<keyword evidence="1" id="KW-0732">Signal</keyword>
<feature type="chain" id="PRO_5043831602" evidence="1">
    <location>
        <begin position="24"/>
        <end position="106"/>
    </location>
</feature>
<accession>A0AAV5MH08</accession>
<keyword evidence="3" id="KW-1185">Reference proteome</keyword>
<feature type="signal peptide" evidence="1">
    <location>
        <begin position="1"/>
        <end position="23"/>
    </location>
</feature>
<reference evidence="2 3" key="1">
    <citation type="journal article" date="2021" name="Commun. Biol.">
        <title>The genome of Shorea leprosula (Dipterocarpaceae) highlights the ecological relevance of drought in aseasonal tropical rainforests.</title>
        <authorList>
            <person name="Ng K.K.S."/>
            <person name="Kobayashi M.J."/>
            <person name="Fawcett J.A."/>
            <person name="Hatakeyama M."/>
            <person name="Paape T."/>
            <person name="Ng C.H."/>
            <person name="Ang C.C."/>
            <person name="Tnah L.H."/>
            <person name="Lee C.T."/>
            <person name="Nishiyama T."/>
            <person name="Sese J."/>
            <person name="O'Brien M.J."/>
            <person name="Copetti D."/>
            <person name="Mohd Noor M.I."/>
            <person name="Ong R.C."/>
            <person name="Putra M."/>
            <person name="Sireger I.Z."/>
            <person name="Indrioko S."/>
            <person name="Kosugi Y."/>
            <person name="Izuno A."/>
            <person name="Isagi Y."/>
            <person name="Lee S.L."/>
            <person name="Shimizu K.K."/>
        </authorList>
    </citation>
    <scope>NUCLEOTIDE SEQUENCE [LARGE SCALE GENOMIC DNA]</scope>
    <source>
        <strain evidence="2">214</strain>
    </source>
</reference>
<dbReference type="EMBL" id="BPVZ01000234">
    <property type="protein sequence ID" value="GKV47742.1"/>
    <property type="molecule type" value="Genomic_DNA"/>
</dbReference>
<evidence type="ECO:0000313" key="2">
    <source>
        <dbReference type="EMBL" id="GKV47742.1"/>
    </source>
</evidence>
<evidence type="ECO:0000256" key="1">
    <source>
        <dbReference type="SAM" id="SignalP"/>
    </source>
</evidence>
<evidence type="ECO:0000313" key="3">
    <source>
        <dbReference type="Proteomes" id="UP001054252"/>
    </source>
</evidence>
<dbReference type="PANTHER" id="PTHR34360">
    <property type="entry name" value="OS08G0519400 PROTEIN"/>
    <property type="match status" value="1"/>
</dbReference>
<protein>
    <submittedName>
        <fullName evidence="2">Uncharacterized protein</fullName>
    </submittedName>
</protein>
<sequence length="106" mass="12048">MAMAVYWILFPAILTSFFAPTSQNQPDDGHLNGELLDAKFKIARLESVLEESIQKLNGKNIYLKERKKLIQDMDEKIGYLQSALLNLKDDSLHADERVKALVEEVA</sequence>
<name>A0AAV5MH08_9ROSI</name>
<dbReference type="Proteomes" id="UP001054252">
    <property type="component" value="Unassembled WGS sequence"/>
</dbReference>
<comment type="caution">
    <text evidence="2">The sequence shown here is derived from an EMBL/GenBank/DDBJ whole genome shotgun (WGS) entry which is preliminary data.</text>
</comment>
<proteinExistence type="predicted"/>
<organism evidence="2 3">
    <name type="scientific">Rubroshorea leprosula</name>
    <dbReference type="NCBI Taxonomy" id="152421"/>
    <lineage>
        <taxon>Eukaryota</taxon>
        <taxon>Viridiplantae</taxon>
        <taxon>Streptophyta</taxon>
        <taxon>Embryophyta</taxon>
        <taxon>Tracheophyta</taxon>
        <taxon>Spermatophyta</taxon>
        <taxon>Magnoliopsida</taxon>
        <taxon>eudicotyledons</taxon>
        <taxon>Gunneridae</taxon>
        <taxon>Pentapetalae</taxon>
        <taxon>rosids</taxon>
        <taxon>malvids</taxon>
        <taxon>Malvales</taxon>
        <taxon>Dipterocarpaceae</taxon>
        <taxon>Rubroshorea</taxon>
    </lineage>
</organism>
<gene>
    <name evidence="2" type="ORF">SLEP1_g54610</name>
</gene>
<dbReference type="AlphaFoldDB" id="A0AAV5MH08"/>